<keyword evidence="3" id="KW-1185">Reference proteome</keyword>
<keyword evidence="1" id="KW-0812">Transmembrane</keyword>
<proteinExistence type="predicted"/>
<evidence type="ECO:0000313" key="2">
    <source>
        <dbReference type="EMBL" id="NYI99128.1"/>
    </source>
</evidence>
<reference evidence="2 3" key="1">
    <citation type="submission" date="2020-07" db="EMBL/GenBank/DDBJ databases">
        <title>Sequencing the genomes of 1000 actinobacteria strains.</title>
        <authorList>
            <person name="Klenk H.-P."/>
        </authorList>
    </citation>
    <scope>NUCLEOTIDE SEQUENCE [LARGE SCALE GENOMIC DNA]</scope>
    <source>
        <strain evidence="2 3">DSM 45927</strain>
    </source>
</reference>
<keyword evidence="1" id="KW-1133">Transmembrane helix</keyword>
<feature type="transmembrane region" description="Helical" evidence="1">
    <location>
        <begin position="6"/>
        <end position="22"/>
    </location>
</feature>
<organism evidence="2 3">
    <name type="scientific">Streptomonospora nanhaiensis</name>
    <dbReference type="NCBI Taxonomy" id="1323731"/>
    <lineage>
        <taxon>Bacteria</taxon>
        <taxon>Bacillati</taxon>
        <taxon>Actinomycetota</taxon>
        <taxon>Actinomycetes</taxon>
        <taxon>Streptosporangiales</taxon>
        <taxon>Nocardiopsidaceae</taxon>
        <taxon>Streptomonospora</taxon>
    </lineage>
</organism>
<evidence type="ECO:0000256" key="1">
    <source>
        <dbReference type="SAM" id="Phobius"/>
    </source>
</evidence>
<sequence>MTQTWWILLGSLWLATAAWWGLSRYAHVRRGLVGADGRGRAN</sequence>
<dbReference type="EMBL" id="JACCFO010000001">
    <property type="protein sequence ID" value="NYI99128.1"/>
    <property type="molecule type" value="Genomic_DNA"/>
</dbReference>
<dbReference type="AlphaFoldDB" id="A0A853BV11"/>
<dbReference type="Proteomes" id="UP000575985">
    <property type="component" value="Unassembled WGS sequence"/>
</dbReference>
<protein>
    <submittedName>
        <fullName evidence="2">Uncharacterized protein</fullName>
    </submittedName>
</protein>
<comment type="caution">
    <text evidence="2">The sequence shown here is derived from an EMBL/GenBank/DDBJ whole genome shotgun (WGS) entry which is preliminary data.</text>
</comment>
<keyword evidence="1" id="KW-0472">Membrane</keyword>
<dbReference type="RefSeq" id="WP_274706682.1">
    <property type="nucleotide sequence ID" value="NZ_JACCFO010000001.1"/>
</dbReference>
<accession>A0A853BV11</accession>
<gene>
    <name evidence="2" type="ORF">HNR12_005405</name>
</gene>
<evidence type="ECO:0000313" key="3">
    <source>
        <dbReference type="Proteomes" id="UP000575985"/>
    </source>
</evidence>
<name>A0A853BV11_9ACTN</name>